<reference evidence="2" key="1">
    <citation type="submission" date="2021-01" db="EMBL/GenBank/DDBJ databases">
        <authorList>
            <person name="Corre E."/>
            <person name="Pelletier E."/>
            <person name="Niang G."/>
            <person name="Scheremetjew M."/>
            <person name="Finn R."/>
            <person name="Kale V."/>
            <person name="Holt S."/>
            <person name="Cochrane G."/>
            <person name="Meng A."/>
            <person name="Brown T."/>
            <person name="Cohen L."/>
        </authorList>
    </citation>
    <scope>NUCLEOTIDE SEQUENCE</scope>
</reference>
<sequence length="130" mass="14411">MPKMATARQMACAWWKTSRGCARRLVATSSVGALLGHFGGGGGGDERSDHDKLEEHDCLVHWKLAERRAARGGCAGDLEQRQSEANHDRGENGVRGADSVARQTRSRRREMTHQRKTPLIPILMTYRACV</sequence>
<feature type="compositionally biased region" description="Basic and acidic residues" evidence="1">
    <location>
        <begin position="78"/>
        <end position="92"/>
    </location>
</feature>
<evidence type="ECO:0000256" key="1">
    <source>
        <dbReference type="SAM" id="MobiDB-lite"/>
    </source>
</evidence>
<feature type="compositionally biased region" description="Basic residues" evidence="1">
    <location>
        <begin position="104"/>
        <end position="114"/>
    </location>
</feature>
<organism evidence="2">
    <name type="scientific">Noctiluca scintillans</name>
    <name type="common">Sea sparkle</name>
    <name type="synonym">Red tide dinoflagellate</name>
    <dbReference type="NCBI Taxonomy" id="2966"/>
    <lineage>
        <taxon>Eukaryota</taxon>
        <taxon>Sar</taxon>
        <taxon>Alveolata</taxon>
        <taxon>Dinophyceae</taxon>
        <taxon>Noctilucales</taxon>
        <taxon>Noctilucaceae</taxon>
        <taxon>Noctiluca</taxon>
    </lineage>
</organism>
<name>A0A7S1B1V4_NOCSC</name>
<dbReference type="EMBL" id="HBFQ01065398">
    <property type="protein sequence ID" value="CAD8872082.1"/>
    <property type="molecule type" value="Transcribed_RNA"/>
</dbReference>
<gene>
    <name evidence="2" type="ORF">NSCI0253_LOCUS46439</name>
</gene>
<evidence type="ECO:0000313" key="2">
    <source>
        <dbReference type="EMBL" id="CAD8872082.1"/>
    </source>
</evidence>
<dbReference type="AlphaFoldDB" id="A0A7S1B1V4"/>
<feature type="region of interest" description="Disordered" evidence="1">
    <location>
        <begin position="75"/>
        <end position="114"/>
    </location>
</feature>
<proteinExistence type="predicted"/>
<protein>
    <submittedName>
        <fullName evidence="2">Uncharacterized protein</fullName>
    </submittedName>
</protein>
<accession>A0A7S1B1V4</accession>